<organism evidence="8 9">
    <name type="scientific">Enhygromyxa salina</name>
    <dbReference type="NCBI Taxonomy" id="215803"/>
    <lineage>
        <taxon>Bacteria</taxon>
        <taxon>Pseudomonadati</taxon>
        <taxon>Myxococcota</taxon>
        <taxon>Polyangia</taxon>
        <taxon>Nannocystales</taxon>
        <taxon>Nannocystaceae</taxon>
        <taxon>Enhygromyxa</taxon>
    </lineage>
</organism>
<keyword evidence="9" id="KW-1185">Reference proteome</keyword>
<gene>
    <name evidence="8" type="ORF">ENSA5_37210</name>
</gene>
<comment type="caution">
    <text evidence="8">The sequence shown here is derived from an EMBL/GenBank/DDBJ whole genome shotgun (WGS) entry which is preliminary data.</text>
</comment>
<dbReference type="InterPro" id="IPR023867">
    <property type="entry name" value="Sulphatase_maturase_rSAM"/>
</dbReference>
<dbReference type="GO" id="GO:0046872">
    <property type="term" value="F:metal ion binding"/>
    <property type="evidence" value="ECO:0007669"/>
    <property type="project" value="UniProtKB-KW"/>
</dbReference>
<dbReference type="InterPro" id="IPR000385">
    <property type="entry name" value="MoaA_NifB_PqqE_Fe-S-bd_CS"/>
</dbReference>
<evidence type="ECO:0000256" key="5">
    <source>
        <dbReference type="ARBA" id="ARBA00023004"/>
    </source>
</evidence>
<accession>A0A2S9XSL1</accession>
<keyword evidence="4" id="KW-0479">Metal-binding</keyword>
<dbReference type="OrthoDB" id="9782387at2"/>
<dbReference type="PANTHER" id="PTHR43273">
    <property type="entry name" value="ANAEROBIC SULFATASE-MATURATING ENZYME HOMOLOG ASLB-RELATED"/>
    <property type="match status" value="1"/>
</dbReference>
<dbReference type="GO" id="GO:0016491">
    <property type="term" value="F:oxidoreductase activity"/>
    <property type="evidence" value="ECO:0007669"/>
    <property type="project" value="UniProtKB-KW"/>
</dbReference>
<name>A0A2S9XSL1_9BACT</name>
<evidence type="ECO:0000259" key="7">
    <source>
        <dbReference type="Pfam" id="PF04055"/>
    </source>
</evidence>
<keyword evidence="3" id="KW-0949">S-adenosyl-L-methionine</keyword>
<protein>
    <submittedName>
        <fullName evidence="8">Anaerobic sulfatase-maturating enzyme</fullName>
        <ecNumber evidence="8">1.8.98.-</ecNumber>
    </submittedName>
</protein>
<dbReference type="EC" id="1.8.98.-" evidence="8"/>
<evidence type="ECO:0000256" key="4">
    <source>
        <dbReference type="ARBA" id="ARBA00022723"/>
    </source>
</evidence>
<evidence type="ECO:0000256" key="3">
    <source>
        <dbReference type="ARBA" id="ARBA00022691"/>
    </source>
</evidence>
<comment type="cofactor">
    <cofactor evidence="1">
        <name>[4Fe-4S] cluster</name>
        <dbReference type="ChEBI" id="CHEBI:49883"/>
    </cofactor>
</comment>
<dbReference type="RefSeq" id="WP_106393053.1">
    <property type="nucleotide sequence ID" value="NZ_PVNK01000166.1"/>
</dbReference>
<dbReference type="InterPro" id="IPR058240">
    <property type="entry name" value="rSAM_sf"/>
</dbReference>
<evidence type="ECO:0000313" key="8">
    <source>
        <dbReference type="EMBL" id="PRP95852.1"/>
    </source>
</evidence>
<dbReference type="Gene3D" id="3.20.20.70">
    <property type="entry name" value="Aldolase class I"/>
    <property type="match status" value="1"/>
</dbReference>
<dbReference type="SUPFAM" id="SSF102114">
    <property type="entry name" value="Radical SAM enzymes"/>
    <property type="match status" value="1"/>
</dbReference>
<dbReference type="SFLD" id="SFLDS00029">
    <property type="entry name" value="Radical_SAM"/>
    <property type="match status" value="1"/>
</dbReference>
<dbReference type="InterPro" id="IPR013785">
    <property type="entry name" value="Aldolase_TIM"/>
</dbReference>
<dbReference type="CDD" id="cd01335">
    <property type="entry name" value="Radical_SAM"/>
    <property type="match status" value="1"/>
</dbReference>
<feature type="domain" description="Radical SAM core" evidence="7">
    <location>
        <begin position="32"/>
        <end position="181"/>
    </location>
</feature>
<evidence type="ECO:0000256" key="2">
    <source>
        <dbReference type="ARBA" id="ARBA00022485"/>
    </source>
</evidence>
<dbReference type="EMBL" id="PVNK01000166">
    <property type="protein sequence ID" value="PRP95852.1"/>
    <property type="molecule type" value="Genomic_DNA"/>
</dbReference>
<evidence type="ECO:0000256" key="6">
    <source>
        <dbReference type="ARBA" id="ARBA00023014"/>
    </source>
</evidence>
<proteinExistence type="predicted"/>
<dbReference type="Proteomes" id="UP000237968">
    <property type="component" value="Unassembled WGS sequence"/>
</dbReference>
<dbReference type="Pfam" id="PF04055">
    <property type="entry name" value="Radical_SAM"/>
    <property type="match status" value="1"/>
</dbReference>
<evidence type="ECO:0000256" key="1">
    <source>
        <dbReference type="ARBA" id="ARBA00001966"/>
    </source>
</evidence>
<dbReference type="InterPro" id="IPR007197">
    <property type="entry name" value="rSAM"/>
</dbReference>
<dbReference type="AlphaFoldDB" id="A0A2S9XSL1"/>
<keyword evidence="2" id="KW-0004">4Fe-4S</keyword>
<sequence length="416" mass="47045">MMTEQASNDLRARGNWNPAEPDSIECLQIVYKVAERCNINCTYCYYFNMGEDTALSRPARASVRLTEQLGDWLAHGCAELGVTRVKIAFHGGEPMLVQPAVFDKMCATLRRKVAPVAHITFSIQTNGTILNQHWVDLFRQHEVTVGVSVDGKREAHDRHRLDHAGRSTFAVTEATIRTLVDSAAGDPARLPSTISVMDHRVDYHESYTYFRELGVESMGFLLPDRNADDTEFRASGHAAKYGDRMFELFESWLAEDNPRIRIRFIDNALRHFLVGVAPGPVVRPRKDVQVLIARSDGTVTVDDSYIPALEWYSSTAVHPIASSTVREVLSDPIFLEIESLSHELPEACRSCRWRTICRGGDLENRYTRQTGFNNPSIYCDSYKVFYAKMCDLLRQNGYPAEEIARRFGDNSDNVLP</sequence>
<evidence type="ECO:0000313" key="9">
    <source>
        <dbReference type="Proteomes" id="UP000237968"/>
    </source>
</evidence>
<dbReference type="SFLD" id="SFLDG01067">
    <property type="entry name" value="SPASM/twitch_domain_containing"/>
    <property type="match status" value="1"/>
</dbReference>
<dbReference type="SFLD" id="SFLDG01386">
    <property type="entry name" value="main_SPASM_domain-containing"/>
    <property type="match status" value="1"/>
</dbReference>
<dbReference type="SFLD" id="SFLDG01072">
    <property type="entry name" value="dehydrogenase_like"/>
    <property type="match status" value="1"/>
</dbReference>
<keyword evidence="6" id="KW-0411">Iron-sulfur</keyword>
<dbReference type="PANTHER" id="PTHR43273:SF8">
    <property type="entry name" value="RADICAL SAM DOMAIN PROTEIN"/>
    <property type="match status" value="1"/>
</dbReference>
<keyword evidence="5" id="KW-0408">Iron</keyword>
<dbReference type="GO" id="GO:0051539">
    <property type="term" value="F:4 iron, 4 sulfur cluster binding"/>
    <property type="evidence" value="ECO:0007669"/>
    <property type="project" value="UniProtKB-KW"/>
</dbReference>
<reference evidence="8 9" key="1">
    <citation type="submission" date="2018-03" db="EMBL/GenBank/DDBJ databases">
        <title>Draft Genome Sequences of the Obligatory Marine Myxobacteria Enhygromyxa salina SWB005.</title>
        <authorList>
            <person name="Poehlein A."/>
            <person name="Moghaddam J.A."/>
            <person name="Harms H."/>
            <person name="Alanjari M."/>
            <person name="Koenig G.M."/>
            <person name="Daniel R."/>
            <person name="Schaeberle T.F."/>
        </authorList>
    </citation>
    <scope>NUCLEOTIDE SEQUENCE [LARGE SCALE GENOMIC DNA]</scope>
    <source>
        <strain evidence="8 9">SWB005</strain>
    </source>
</reference>
<dbReference type="PROSITE" id="PS01305">
    <property type="entry name" value="MOAA_NIFB_PQQE"/>
    <property type="match status" value="1"/>
</dbReference>
<keyword evidence="8" id="KW-0560">Oxidoreductase</keyword>